<comment type="caution">
    <text evidence="1">The sequence shown here is derived from an EMBL/GenBank/DDBJ whole genome shotgun (WGS) entry which is preliminary data.</text>
</comment>
<reference evidence="1" key="1">
    <citation type="submission" date="2023-07" db="EMBL/GenBank/DDBJ databases">
        <title>AMR profile of multidrug- resistance Chryseobacterium gambrini related strain.</title>
        <authorList>
            <person name="Kirdat K."/>
            <person name="Bhatt A."/>
            <person name="Kuyare S."/>
            <person name="Yadav A."/>
        </authorList>
    </citation>
    <scope>NUCLEOTIDE SEQUENCE</scope>
    <source>
        <strain evidence="1">APV-1</strain>
    </source>
</reference>
<keyword evidence="2" id="KW-1185">Reference proteome</keyword>
<gene>
    <name evidence="1" type="ORF">QWT87_06435</name>
</gene>
<evidence type="ECO:0000313" key="1">
    <source>
        <dbReference type="EMBL" id="MDO3424523.1"/>
    </source>
</evidence>
<dbReference type="RefSeq" id="WP_302714920.1">
    <property type="nucleotide sequence ID" value="NZ_JAULSJ010000007.1"/>
</dbReference>
<name>A0ABT8U4G4_9FLAO</name>
<evidence type="ECO:0000313" key="2">
    <source>
        <dbReference type="Proteomes" id="UP001168128"/>
    </source>
</evidence>
<proteinExistence type="predicted"/>
<organism evidence="1 2">
    <name type="scientific">Chryseobacterium urinae</name>
    <dbReference type="NCBI Taxonomy" id="3058400"/>
    <lineage>
        <taxon>Bacteria</taxon>
        <taxon>Pseudomonadati</taxon>
        <taxon>Bacteroidota</taxon>
        <taxon>Flavobacteriia</taxon>
        <taxon>Flavobacteriales</taxon>
        <taxon>Weeksellaceae</taxon>
        <taxon>Chryseobacterium group</taxon>
        <taxon>Chryseobacterium</taxon>
    </lineage>
</organism>
<sequence>MEDIFWKKILCMGSDSFLADELYRLTFREKIEIDRTKWRQERNYSVIKAYEKPDKMVFPENKALWTETEIDFLIGKI</sequence>
<accession>A0ABT8U4G4</accession>
<dbReference type="EMBL" id="JAULSJ010000007">
    <property type="protein sequence ID" value="MDO3424523.1"/>
    <property type="molecule type" value="Genomic_DNA"/>
</dbReference>
<protein>
    <submittedName>
        <fullName evidence="1">Uncharacterized protein</fullName>
    </submittedName>
</protein>
<dbReference type="Proteomes" id="UP001168128">
    <property type="component" value="Unassembled WGS sequence"/>
</dbReference>